<evidence type="ECO:0000313" key="5">
    <source>
        <dbReference type="Proteomes" id="UP000289152"/>
    </source>
</evidence>
<dbReference type="GO" id="GO:0005737">
    <property type="term" value="C:cytoplasm"/>
    <property type="evidence" value="ECO:0007669"/>
    <property type="project" value="TreeGrafter"/>
</dbReference>
<evidence type="ECO:0000256" key="1">
    <source>
        <dbReference type="ARBA" id="ARBA00007665"/>
    </source>
</evidence>
<dbReference type="GO" id="GO:0006446">
    <property type="term" value="P:regulation of translational initiation"/>
    <property type="evidence" value="ECO:0007669"/>
    <property type="project" value="TreeGrafter"/>
</dbReference>
<dbReference type="InterPro" id="IPR036956">
    <property type="entry name" value="Impact_N_sf"/>
</dbReference>
<dbReference type="STRING" id="5217.A0A4Q1BLG3"/>
<comment type="similarity">
    <text evidence="1">Belongs to the IMPACT family.</text>
</comment>
<feature type="region of interest" description="Disordered" evidence="2">
    <location>
        <begin position="110"/>
        <end position="130"/>
    </location>
</feature>
<organism evidence="4 5">
    <name type="scientific">Tremella mesenterica</name>
    <name type="common">Jelly fungus</name>
    <dbReference type="NCBI Taxonomy" id="5217"/>
    <lineage>
        <taxon>Eukaryota</taxon>
        <taxon>Fungi</taxon>
        <taxon>Dikarya</taxon>
        <taxon>Basidiomycota</taxon>
        <taxon>Agaricomycotina</taxon>
        <taxon>Tremellomycetes</taxon>
        <taxon>Tremellales</taxon>
        <taxon>Tremellaceae</taxon>
        <taxon>Tremella</taxon>
    </lineage>
</organism>
<proteinExistence type="inferred from homology"/>
<dbReference type="Pfam" id="PF01205">
    <property type="entry name" value="Impact_N"/>
    <property type="match status" value="1"/>
</dbReference>
<dbReference type="InterPro" id="IPR023582">
    <property type="entry name" value="Impact"/>
</dbReference>
<feature type="compositionally biased region" description="Low complexity" evidence="2">
    <location>
        <begin position="1"/>
        <end position="15"/>
    </location>
</feature>
<dbReference type="PANTHER" id="PTHR16301">
    <property type="entry name" value="IMPACT-RELATED"/>
    <property type="match status" value="1"/>
</dbReference>
<dbReference type="OrthoDB" id="69641at2759"/>
<protein>
    <recommendedName>
        <fullName evidence="3">Impact N-terminal domain-containing protein</fullName>
    </recommendedName>
</protein>
<accession>A0A4Q1BLG3</accession>
<gene>
    <name evidence="4" type="ORF">M231_04092</name>
</gene>
<sequence>MSMSTPKRPSSSSPSHESKIKRLRPSSPIPTSQPPSVHAWLHPDLSPPLMAHSPALHEANSTFVAFTLSLIPPPHITTETSLVKEAKRMVRDLDVVGQMGSALLEQVEGAFQNGEGKAPGSRKGKERAREPDHRMWAVRALCLKEGRNGTGGEDDYQLLETFNDDGEKFGGERVLRVLRENKGVDVLTVCCRWFGGDMIGPARFQHIGTTSHTSLISLLKLVTLRDLRTTLETLDEDIASMRKTLKASEVSRAVLENDSQTSPRLGEKGKYDDIEDIGRLERLVSAREKTRASLEGRTSWVGLEQTRAEKALARNDS</sequence>
<comment type="caution">
    <text evidence="4">The sequence shown here is derived from an EMBL/GenBank/DDBJ whole genome shotgun (WGS) entry which is preliminary data.</text>
</comment>
<dbReference type="AlphaFoldDB" id="A0A4Q1BLG3"/>
<dbReference type="Proteomes" id="UP000289152">
    <property type="component" value="Unassembled WGS sequence"/>
</dbReference>
<keyword evidence="5" id="KW-1185">Reference proteome</keyword>
<dbReference type="EMBL" id="SDIL01000045">
    <property type="protein sequence ID" value="RXK38586.1"/>
    <property type="molecule type" value="Genomic_DNA"/>
</dbReference>
<reference evidence="4 5" key="1">
    <citation type="submission" date="2016-06" db="EMBL/GenBank/DDBJ databases">
        <title>Evolution of pathogenesis and genome organization in the Tremellales.</title>
        <authorList>
            <person name="Cuomo C."/>
            <person name="Litvintseva A."/>
            <person name="Heitman J."/>
            <person name="Chen Y."/>
            <person name="Sun S."/>
            <person name="Springer D."/>
            <person name="Dromer F."/>
            <person name="Young S."/>
            <person name="Zeng Q."/>
            <person name="Chapman S."/>
            <person name="Gujja S."/>
            <person name="Saif S."/>
            <person name="Birren B."/>
        </authorList>
    </citation>
    <scope>NUCLEOTIDE SEQUENCE [LARGE SCALE GENOMIC DNA]</scope>
    <source>
        <strain evidence="4 5">ATCC 28783</strain>
    </source>
</reference>
<dbReference type="GO" id="GO:0140469">
    <property type="term" value="P:GCN2-mediated signaling"/>
    <property type="evidence" value="ECO:0007669"/>
    <property type="project" value="TreeGrafter"/>
</dbReference>
<dbReference type="PANTHER" id="PTHR16301:SF25">
    <property type="entry name" value="PROTEIN IMPACT"/>
    <property type="match status" value="1"/>
</dbReference>
<feature type="domain" description="Impact N-terminal" evidence="3">
    <location>
        <begin position="125"/>
        <end position="212"/>
    </location>
</feature>
<dbReference type="InParanoid" id="A0A4Q1BLG3"/>
<dbReference type="InterPro" id="IPR001498">
    <property type="entry name" value="Impact_N"/>
</dbReference>
<name>A0A4Q1BLG3_TREME</name>
<dbReference type="Gene3D" id="3.30.230.30">
    <property type="entry name" value="Impact, N-terminal domain"/>
    <property type="match status" value="1"/>
</dbReference>
<dbReference type="InterPro" id="IPR020568">
    <property type="entry name" value="Ribosomal_Su5_D2-typ_SF"/>
</dbReference>
<dbReference type="SUPFAM" id="SSF54211">
    <property type="entry name" value="Ribosomal protein S5 domain 2-like"/>
    <property type="match status" value="1"/>
</dbReference>
<dbReference type="VEuPathDB" id="FungiDB:TREMEDRAFT_30797"/>
<evidence type="ECO:0000259" key="3">
    <source>
        <dbReference type="Pfam" id="PF01205"/>
    </source>
</evidence>
<evidence type="ECO:0000256" key="2">
    <source>
        <dbReference type="SAM" id="MobiDB-lite"/>
    </source>
</evidence>
<evidence type="ECO:0000313" key="4">
    <source>
        <dbReference type="EMBL" id="RXK38586.1"/>
    </source>
</evidence>
<feature type="region of interest" description="Disordered" evidence="2">
    <location>
        <begin position="1"/>
        <end position="40"/>
    </location>
</feature>